<organism evidence="1 2">
    <name type="scientific">Psophocarpus tetragonolobus</name>
    <name type="common">Winged bean</name>
    <name type="synonym">Dolichos tetragonolobus</name>
    <dbReference type="NCBI Taxonomy" id="3891"/>
    <lineage>
        <taxon>Eukaryota</taxon>
        <taxon>Viridiplantae</taxon>
        <taxon>Streptophyta</taxon>
        <taxon>Embryophyta</taxon>
        <taxon>Tracheophyta</taxon>
        <taxon>Spermatophyta</taxon>
        <taxon>Magnoliopsida</taxon>
        <taxon>eudicotyledons</taxon>
        <taxon>Gunneridae</taxon>
        <taxon>Pentapetalae</taxon>
        <taxon>rosids</taxon>
        <taxon>fabids</taxon>
        <taxon>Fabales</taxon>
        <taxon>Fabaceae</taxon>
        <taxon>Papilionoideae</taxon>
        <taxon>50 kb inversion clade</taxon>
        <taxon>NPAAA clade</taxon>
        <taxon>indigoferoid/millettioid clade</taxon>
        <taxon>Phaseoleae</taxon>
        <taxon>Psophocarpus</taxon>
    </lineage>
</organism>
<dbReference type="AlphaFoldDB" id="A0AAN9XQE4"/>
<accession>A0AAN9XQE4</accession>
<proteinExistence type="predicted"/>
<evidence type="ECO:0000313" key="1">
    <source>
        <dbReference type="EMBL" id="KAK7402311.1"/>
    </source>
</evidence>
<name>A0AAN9XQE4_PSOTE</name>
<reference evidence="1 2" key="1">
    <citation type="submission" date="2024-01" db="EMBL/GenBank/DDBJ databases">
        <title>The genomes of 5 underutilized Papilionoideae crops provide insights into root nodulation and disease resistanc.</title>
        <authorList>
            <person name="Jiang F."/>
        </authorList>
    </citation>
    <scope>NUCLEOTIDE SEQUENCE [LARGE SCALE GENOMIC DNA]</scope>
    <source>
        <strain evidence="1">DUOXIRENSHENG_FW03</strain>
        <tissue evidence="1">Leaves</tissue>
    </source>
</reference>
<gene>
    <name evidence="1" type="ORF">VNO78_14481</name>
</gene>
<evidence type="ECO:0000313" key="2">
    <source>
        <dbReference type="Proteomes" id="UP001386955"/>
    </source>
</evidence>
<keyword evidence="2" id="KW-1185">Reference proteome</keyword>
<comment type="caution">
    <text evidence="1">The sequence shown here is derived from an EMBL/GenBank/DDBJ whole genome shotgun (WGS) entry which is preliminary data.</text>
</comment>
<dbReference type="Proteomes" id="UP001386955">
    <property type="component" value="Unassembled WGS sequence"/>
</dbReference>
<dbReference type="EMBL" id="JAYMYS010000003">
    <property type="protein sequence ID" value="KAK7402311.1"/>
    <property type="molecule type" value="Genomic_DNA"/>
</dbReference>
<protein>
    <submittedName>
        <fullName evidence="1">Uncharacterized protein</fullName>
    </submittedName>
</protein>
<sequence length="74" mass="8689">MARVTLTLTLTLSFLRPETCFVCLFVRSFVLTLTCTTQLPRRYELKDHARIFEVEESLFELTQRSSTIDVFLLK</sequence>